<dbReference type="FunFam" id="1.20.1260.100:FF:000001">
    <property type="entry name" value="translocator protein 2"/>
    <property type="match status" value="1"/>
</dbReference>
<dbReference type="PIRSF" id="PIRSF005859">
    <property type="entry name" value="PBR"/>
    <property type="match status" value="1"/>
</dbReference>
<evidence type="ECO:0000256" key="3">
    <source>
        <dbReference type="ARBA" id="ARBA00022692"/>
    </source>
</evidence>
<name>A0A1I4HPA2_9RHOB</name>
<feature type="transmembrane region" description="Helical" evidence="6">
    <location>
        <begin position="9"/>
        <end position="32"/>
    </location>
</feature>
<keyword evidence="3 6" id="KW-0812">Transmembrane</keyword>
<dbReference type="GO" id="GO:0016020">
    <property type="term" value="C:membrane"/>
    <property type="evidence" value="ECO:0007669"/>
    <property type="project" value="UniProtKB-SubCell"/>
</dbReference>
<keyword evidence="8" id="KW-1185">Reference proteome</keyword>
<proteinExistence type="inferred from homology"/>
<dbReference type="Proteomes" id="UP000199144">
    <property type="component" value="Unassembled WGS sequence"/>
</dbReference>
<dbReference type="PANTHER" id="PTHR10057:SF0">
    <property type="entry name" value="TRANSLOCATOR PROTEIN"/>
    <property type="match status" value="1"/>
</dbReference>
<sequence>MTHWPTRIAFLLLVMGGGILIGTLTAPGAWYAALDKPPFNPPNWIFGPVWTALYVLIAMVGWRQFEADRGGTLMKLWWAQLGLNFLWSPAFFVLQLPWLAFVIIIALLLAILSFLRRAWGRDRVSAWAFVPYLAWVAFASALNLSIAILN</sequence>
<dbReference type="Pfam" id="PF03073">
    <property type="entry name" value="TspO_MBR"/>
    <property type="match status" value="1"/>
</dbReference>
<dbReference type="PANTHER" id="PTHR10057">
    <property type="entry name" value="PERIPHERAL-TYPE BENZODIAZEPINE RECEPTOR"/>
    <property type="match status" value="1"/>
</dbReference>
<gene>
    <name evidence="7" type="ORF">SAMN04488042_101187</name>
</gene>
<evidence type="ECO:0000256" key="5">
    <source>
        <dbReference type="ARBA" id="ARBA00023136"/>
    </source>
</evidence>
<dbReference type="RefSeq" id="WP_093090073.1">
    <property type="nucleotide sequence ID" value="NZ_FOTQ01000001.1"/>
</dbReference>
<accession>A0A1I4HPA2</accession>
<evidence type="ECO:0000313" key="7">
    <source>
        <dbReference type="EMBL" id="SFL43577.1"/>
    </source>
</evidence>
<dbReference type="OrthoDB" id="9795496at2"/>
<dbReference type="InterPro" id="IPR038330">
    <property type="entry name" value="TspO/MBR-related_sf"/>
</dbReference>
<dbReference type="EMBL" id="FOTQ01000001">
    <property type="protein sequence ID" value="SFL43577.1"/>
    <property type="molecule type" value="Genomic_DNA"/>
</dbReference>
<keyword evidence="5 6" id="KW-0472">Membrane</keyword>
<feature type="transmembrane region" description="Helical" evidence="6">
    <location>
        <begin position="127"/>
        <end position="149"/>
    </location>
</feature>
<feature type="transmembrane region" description="Helical" evidence="6">
    <location>
        <begin position="74"/>
        <end position="92"/>
    </location>
</feature>
<feature type="transmembrane region" description="Helical" evidence="6">
    <location>
        <begin position="98"/>
        <end position="115"/>
    </location>
</feature>
<evidence type="ECO:0000256" key="4">
    <source>
        <dbReference type="ARBA" id="ARBA00022989"/>
    </source>
</evidence>
<dbReference type="GO" id="GO:0033013">
    <property type="term" value="P:tetrapyrrole metabolic process"/>
    <property type="evidence" value="ECO:0007669"/>
    <property type="project" value="UniProtKB-ARBA"/>
</dbReference>
<evidence type="ECO:0000256" key="2">
    <source>
        <dbReference type="ARBA" id="ARBA00007524"/>
    </source>
</evidence>
<evidence type="ECO:0000256" key="6">
    <source>
        <dbReference type="SAM" id="Phobius"/>
    </source>
</evidence>
<dbReference type="STRING" id="254406.SAMN04488042_101187"/>
<dbReference type="AlphaFoldDB" id="A0A1I4HPA2"/>
<reference evidence="7 8" key="1">
    <citation type="submission" date="2016-10" db="EMBL/GenBank/DDBJ databases">
        <authorList>
            <person name="de Groot N.N."/>
        </authorList>
    </citation>
    <scope>NUCLEOTIDE SEQUENCE [LARGE SCALE GENOMIC DNA]</scope>
    <source>
        <strain evidence="7 8">DSM 15283</strain>
    </source>
</reference>
<keyword evidence="4 6" id="KW-1133">Transmembrane helix</keyword>
<organism evidence="7 8">
    <name type="scientific">Shimia aestuarii</name>
    <dbReference type="NCBI Taxonomy" id="254406"/>
    <lineage>
        <taxon>Bacteria</taxon>
        <taxon>Pseudomonadati</taxon>
        <taxon>Pseudomonadota</taxon>
        <taxon>Alphaproteobacteria</taxon>
        <taxon>Rhodobacterales</taxon>
        <taxon>Roseobacteraceae</taxon>
    </lineage>
</organism>
<evidence type="ECO:0000313" key="8">
    <source>
        <dbReference type="Proteomes" id="UP000199144"/>
    </source>
</evidence>
<comment type="similarity">
    <text evidence="2">Belongs to the TspO/BZRP family.</text>
</comment>
<protein>
    <submittedName>
        <fullName evidence="7">TspO and MBR related proteins</fullName>
    </submittedName>
</protein>
<dbReference type="Gene3D" id="1.20.1260.100">
    <property type="entry name" value="TspO/MBR protein"/>
    <property type="match status" value="1"/>
</dbReference>
<evidence type="ECO:0000256" key="1">
    <source>
        <dbReference type="ARBA" id="ARBA00004141"/>
    </source>
</evidence>
<comment type="subcellular location">
    <subcellularLocation>
        <location evidence="1">Membrane</location>
        <topology evidence="1">Multi-pass membrane protein</topology>
    </subcellularLocation>
</comment>
<dbReference type="InterPro" id="IPR004307">
    <property type="entry name" value="TspO_MBR"/>
</dbReference>
<feature type="transmembrane region" description="Helical" evidence="6">
    <location>
        <begin position="44"/>
        <end position="62"/>
    </location>
</feature>
<dbReference type="CDD" id="cd15904">
    <property type="entry name" value="TSPO_MBR"/>
    <property type="match status" value="1"/>
</dbReference>